<dbReference type="AlphaFoldDB" id="A0AAP1E6G4"/>
<sequence>MAKNSYRGSRKYPTEESVINEIQRRHTEGLPLNYTAVKATDDSLRLRSETLFGKYAHAVEAAGIPYNSIKKNRYTSIKCGHEFERVLSGLLKELGISYKRMSHGKHRPDFTFKNGVWMDAKLSHSRVINCQSPTLREYNAICRNLIIVYLIGPDEDRVYGETRLTHVNRYIKQLPKHRQSFYLRKFASISEKVENSVAA</sequence>
<dbReference type="RefSeq" id="WP_042974609.1">
    <property type="nucleotide sequence ID" value="NZ_JXHR01000003.1"/>
</dbReference>
<dbReference type="EMBL" id="LJZV01000016">
    <property type="protein sequence ID" value="KZD90343.1"/>
    <property type="molecule type" value="Genomic_DNA"/>
</dbReference>
<evidence type="ECO:0000313" key="2">
    <source>
        <dbReference type="Proteomes" id="UP000076442"/>
    </source>
</evidence>
<gene>
    <name evidence="1" type="ORF">B4122_3264</name>
</gene>
<organism evidence="1 2">
    <name type="scientific">Bacillus subtilis</name>
    <dbReference type="NCBI Taxonomy" id="1423"/>
    <lineage>
        <taxon>Bacteria</taxon>
        <taxon>Bacillati</taxon>
        <taxon>Bacillota</taxon>
        <taxon>Bacilli</taxon>
        <taxon>Bacillales</taxon>
        <taxon>Bacillaceae</taxon>
        <taxon>Bacillus</taxon>
    </lineage>
</organism>
<name>A0AAP1E6G4_BACIU</name>
<proteinExistence type="predicted"/>
<accession>A0AAP1E6G4</accession>
<reference evidence="1 2" key="1">
    <citation type="submission" date="2015-09" db="EMBL/GenBank/DDBJ databases">
        <title>Spore heat resistance.</title>
        <authorList>
            <person name="Boekhorst J."/>
            <person name="Berendsen E.M."/>
            <person name="Wells-Bennik M.H."/>
            <person name="Kuipers O.P."/>
        </authorList>
    </citation>
    <scope>NUCLEOTIDE SEQUENCE [LARGE SCALE GENOMIC DNA]</scope>
    <source>
        <strain evidence="1 2">B4122</strain>
    </source>
</reference>
<dbReference type="Proteomes" id="UP000076442">
    <property type="component" value="Unassembled WGS sequence"/>
</dbReference>
<comment type="caution">
    <text evidence="1">The sequence shown here is derived from an EMBL/GenBank/DDBJ whole genome shotgun (WGS) entry which is preliminary data.</text>
</comment>
<evidence type="ECO:0000313" key="1">
    <source>
        <dbReference type="EMBL" id="KZD90343.1"/>
    </source>
</evidence>
<protein>
    <submittedName>
        <fullName evidence="1">Uncharacterized protein</fullName>
    </submittedName>
</protein>